<dbReference type="InParanoid" id="A0A0D0A246"/>
<accession>A0A0D0A246</accession>
<name>A0A0D0A246_9AGAM</name>
<dbReference type="Proteomes" id="UP000054485">
    <property type="component" value="Unassembled WGS sequence"/>
</dbReference>
<sequence length="100" mass="11323">MGQLVVTFAVHHPRLPCFHHQSTCTIKPKDKHIGAHHSIPKWCERAVRYMAVGEIEIWNADMNEVSSRGKLNTALNCTSRTRPLHHLNGKFFVAPTAGER</sequence>
<dbReference type="HOGENOM" id="CLU_2307919_0_0_1"/>
<dbReference type="AlphaFoldDB" id="A0A0D0A246"/>
<proteinExistence type="predicted"/>
<keyword evidence="2" id="KW-1185">Reference proteome</keyword>
<evidence type="ECO:0000313" key="2">
    <source>
        <dbReference type="Proteomes" id="UP000054485"/>
    </source>
</evidence>
<evidence type="ECO:0000313" key="1">
    <source>
        <dbReference type="EMBL" id="KIK35826.1"/>
    </source>
</evidence>
<gene>
    <name evidence="1" type="ORF">CY34DRAFT_557395</name>
</gene>
<reference evidence="2" key="2">
    <citation type="submission" date="2015-01" db="EMBL/GenBank/DDBJ databases">
        <title>Evolutionary Origins and Diversification of the Mycorrhizal Mutualists.</title>
        <authorList>
            <consortium name="DOE Joint Genome Institute"/>
            <consortium name="Mycorrhizal Genomics Consortium"/>
            <person name="Kohler A."/>
            <person name="Kuo A."/>
            <person name="Nagy L.G."/>
            <person name="Floudas D."/>
            <person name="Copeland A."/>
            <person name="Barry K.W."/>
            <person name="Cichocki N."/>
            <person name="Veneault-Fourrey C."/>
            <person name="LaButti K."/>
            <person name="Lindquist E.A."/>
            <person name="Lipzen A."/>
            <person name="Lundell T."/>
            <person name="Morin E."/>
            <person name="Murat C."/>
            <person name="Riley R."/>
            <person name="Ohm R."/>
            <person name="Sun H."/>
            <person name="Tunlid A."/>
            <person name="Henrissat B."/>
            <person name="Grigoriev I.V."/>
            <person name="Hibbett D.S."/>
            <person name="Martin F."/>
        </authorList>
    </citation>
    <scope>NUCLEOTIDE SEQUENCE [LARGE SCALE GENOMIC DNA]</scope>
    <source>
        <strain evidence="2">UH-Slu-Lm8-n1</strain>
    </source>
</reference>
<organism evidence="1 2">
    <name type="scientific">Suillus luteus UH-Slu-Lm8-n1</name>
    <dbReference type="NCBI Taxonomy" id="930992"/>
    <lineage>
        <taxon>Eukaryota</taxon>
        <taxon>Fungi</taxon>
        <taxon>Dikarya</taxon>
        <taxon>Basidiomycota</taxon>
        <taxon>Agaricomycotina</taxon>
        <taxon>Agaricomycetes</taxon>
        <taxon>Agaricomycetidae</taxon>
        <taxon>Boletales</taxon>
        <taxon>Suillineae</taxon>
        <taxon>Suillaceae</taxon>
        <taxon>Suillus</taxon>
    </lineage>
</organism>
<dbReference type="EMBL" id="KN835585">
    <property type="protein sequence ID" value="KIK35826.1"/>
    <property type="molecule type" value="Genomic_DNA"/>
</dbReference>
<protein>
    <submittedName>
        <fullName evidence="1">Uncharacterized protein</fullName>
    </submittedName>
</protein>
<reference evidence="1 2" key="1">
    <citation type="submission" date="2014-04" db="EMBL/GenBank/DDBJ databases">
        <authorList>
            <consortium name="DOE Joint Genome Institute"/>
            <person name="Kuo A."/>
            <person name="Ruytinx J."/>
            <person name="Rineau F."/>
            <person name="Colpaert J."/>
            <person name="Kohler A."/>
            <person name="Nagy L.G."/>
            <person name="Floudas D."/>
            <person name="Copeland A."/>
            <person name="Barry K.W."/>
            <person name="Cichocki N."/>
            <person name="Veneault-Fourrey C."/>
            <person name="LaButti K."/>
            <person name="Lindquist E.A."/>
            <person name="Lipzen A."/>
            <person name="Lundell T."/>
            <person name="Morin E."/>
            <person name="Murat C."/>
            <person name="Sun H."/>
            <person name="Tunlid A."/>
            <person name="Henrissat B."/>
            <person name="Grigoriev I.V."/>
            <person name="Hibbett D.S."/>
            <person name="Martin F."/>
            <person name="Nordberg H.P."/>
            <person name="Cantor M.N."/>
            <person name="Hua S.X."/>
        </authorList>
    </citation>
    <scope>NUCLEOTIDE SEQUENCE [LARGE SCALE GENOMIC DNA]</scope>
    <source>
        <strain evidence="1 2">UH-Slu-Lm8-n1</strain>
    </source>
</reference>